<dbReference type="AlphaFoldDB" id="A0AAD7NME8"/>
<name>A0AAD7NME8_9AGAR</name>
<dbReference type="Proteomes" id="UP001215280">
    <property type="component" value="Unassembled WGS sequence"/>
</dbReference>
<proteinExistence type="predicted"/>
<dbReference type="EMBL" id="JARJLG010000033">
    <property type="protein sequence ID" value="KAJ7766324.1"/>
    <property type="molecule type" value="Genomic_DNA"/>
</dbReference>
<accession>A0AAD7NME8</accession>
<organism evidence="1 2">
    <name type="scientific">Mycena maculata</name>
    <dbReference type="NCBI Taxonomy" id="230809"/>
    <lineage>
        <taxon>Eukaryota</taxon>
        <taxon>Fungi</taxon>
        <taxon>Dikarya</taxon>
        <taxon>Basidiomycota</taxon>
        <taxon>Agaricomycotina</taxon>
        <taxon>Agaricomycetes</taxon>
        <taxon>Agaricomycetidae</taxon>
        <taxon>Agaricales</taxon>
        <taxon>Marasmiineae</taxon>
        <taxon>Mycenaceae</taxon>
        <taxon>Mycena</taxon>
    </lineage>
</organism>
<sequence>MHAALRHSLISLLNLHARTTNPGRFPVVAAVAANFSQLQQPFKLFDIKKKTNLLNAEVDLAINLILKDFNSPGKVGVAVVKRHKDGSSSNSYSPDFQQKPLEPNFLDTKITSFVPEGPHYFRREHHNPPPAISEAINGFLRTVASTTHFSGESGNLADGMARDSVNQMEDVFRQGTVQALTFWAPNKGDTGHDAFMFLPELTQAIWLQMLLSEGQHLTSNVYFRPFPELSSIVNGGGQNHGEFDTQVVVWGFNVKELAGHKAWRIYTRIPTQDLGVAVLSNDQSFGTQIMEAIKFRILDEALKLQVVDWSGRAPYDPQIQTLLARWNKVELAYVSAAQFDHNVFNVRAISSIPTGNSSDRPYWVSVESSPTSPSLVAEFAYDGILGVGMRGGMQGRRR</sequence>
<evidence type="ECO:0000313" key="1">
    <source>
        <dbReference type="EMBL" id="KAJ7766324.1"/>
    </source>
</evidence>
<keyword evidence="2" id="KW-1185">Reference proteome</keyword>
<protein>
    <submittedName>
        <fullName evidence="1">Uncharacterized protein</fullName>
    </submittedName>
</protein>
<comment type="caution">
    <text evidence="1">The sequence shown here is derived from an EMBL/GenBank/DDBJ whole genome shotgun (WGS) entry which is preliminary data.</text>
</comment>
<gene>
    <name evidence="1" type="ORF">DFH07DRAFT_1013571</name>
</gene>
<evidence type="ECO:0000313" key="2">
    <source>
        <dbReference type="Proteomes" id="UP001215280"/>
    </source>
</evidence>
<reference evidence="1" key="1">
    <citation type="submission" date="2023-03" db="EMBL/GenBank/DDBJ databases">
        <title>Massive genome expansion in bonnet fungi (Mycena s.s.) driven by repeated elements and novel gene families across ecological guilds.</title>
        <authorList>
            <consortium name="Lawrence Berkeley National Laboratory"/>
            <person name="Harder C.B."/>
            <person name="Miyauchi S."/>
            <person name="Viragh M."/>
            <person name="Kuo A."/>
            <person name="Thoen E."/>
            <person name="Andreopoulos B."/>
            <person name="Lu D."/>
            <person name="Skrede I."/>
            <person name="Drula E."/>
            <person name="Henrissat B."/>
            <person name="Morin E."/>
            <person name="Kohler A."/>
            <person name="Barry K."/>
            <person name="LaButti K."/>
            <person name="Morin E."/>
            <person name="Salamov A."/>
            <person name="Lipzen A."/>
            <person name="Mereny Z."/>
            <person name="Hegedus B."/>
            <person name="Baldrian P."/>
            <person name="Stursova M."/>
            <person name="Weitz H."/>
            <person name="Taylor A."/>
            <person name="Grigoriev I.V."/>
            <person name="Nagy L.G."/>
            <person name="Martin F."/>
            <person name="Kauserud H."/>
        </authorList>
    </citation>
    <scope>NUCLEOTIDE SEQUENCE</scope>
    <source>
        <strain evidence="1">CBHHK188m</strain>
    </source>
</reference>